<evidence type="ECO:0000313" key="2">
    <source>
        <dbReference type="EMBL" id="KKB83670.1"/>
    </source>
</evidence>
<dbReference type="InterPro" id="IPR002364">
    <property type="entry name" value="Quin_OxRdtase/zeta-crystal_CS"/>
</dbReference>
<dbReference type="AlphaFoldDB" id="A0A0F5LN06"/>
<dbReference type="PANTHER" id="PTHR44013">
    <property type="entry name" value="ZINC-TYPE ALCOHOL DEHYDROGENASE-LIKE PROTEIN C16A3.02C"/>
    <property type="match status" value="1"/>
</dbReference>
<reference evidence="2 4" key="1">
    <citation type="submission" date="2015-03" db="EMBL/GenBank/DDBJ databases">
        <authorList>
            <person name="Hassan Y.I."/>
            <person name="Lepp D."/>
            <person name="Zhou T."/>
        </authorList>
    </citation>
    <scope>NUCLEOTIDE SEQUENCE [LARGE SCALE GENOMIC DNA]</scope>
    <source>
        <strain evidence="2 4">DSM 17137</strain>
    </source>
</reference>
<dbReference type="Pfam" id="PF13602">
    <property type="entry name" value="ADH_zinc_N_2"/>
    <property type="match status" value="1"/>
</dbReference>
<dbReference type="Proteomes" id="UP000033608">
    <property type="component" value="Unassembled WGS sequence"/>
</dbReference>
<name>A0A0F5LN06_9HYPH</name>
<dbReference type="GO" id="GO:0008270">
    <property type="term" value="F:zinc ion binding"/>
    <property type="evidence" value="ECO:0007669"/>
    <property type="project" value="InterPro"/>
</dbReference>
<dbReference type="EMBL" id="FQVC01000002">
    <property type="protein sequence ID" value="SHE75333.1"/>
    <property type="molecule type" value="Genomic_DNA"/>
</dbReference>
<proteinExistence type="predicted"/>
<evidence type="ECO:0000313" key="4">
    <source>
        <dbReference type="Proteomes" id="UP000033608"/>
    </source>
</evidence>
<dbReference type="STRING" id="1121477.SAMN02745223_01092"/>
<dbReference type="InterPro" id="IPR052733">
    <property type="entry name" value="Chloroplast_QOR"/>
</dbReference>
<accession>A0A0F5LN06</accession>
<dbReference type="RefSeq" id="WP_046135747.1">
    <property type="nucleotide sequence ID" value="NZ_FQVC01000002.1"/>
</dbReference>
<evidence type="ECO:0000313" key="3">
    <source>
        <dbReference type="EMBL" id="SHE75333.1"/>
    </source>
</evidence>
<dbReference type="Proteomes" id="UP000184533">
    <property type="component" value="Unassembled WGS sequence"/>
</dbReference>
<organism evidence="2 4">
    <name type="scientific">Devosia limi DSM 17137</name>
    <dbReference type="NCBI Taxonomy" id="1121477"/>
    <lineage>
        <taxon>Bacteria</taxon>
        <taxon>Pseudomonadati</taxon>
        <taxon>Pseudomonadota</taxon>
        <taxon>Alphaproteobacteria</taxon>
        <taxon>Hyphomicrobiales</taxon>
        <taxon>Devosiaceae</taxon>
        <taxon>Devosia</taxon>
    </lineage>
</organism>
<dbReference type="InterPro" id="IPR013154">
    <property type="entry name" value="ADH-like_N"/>
</dbReference>
<evidence type="ECO:0000313" key="5">
    <source>
        <dbReference type="Proteomes" id="UP000184533"/>
    </source>
</evidence>
<dbReference type="PROSITE" id="PS01162">
    <property type="entry name" value="QOR_ZETA_CRYSTAL"/>
    <property type="match status" value="1"/>
</dbReference>
<dbReference type="SMART" id="SM00829">
    <property type="entry name" value="PKS_ER"/>
    <property type="match status" value="1"/>
</dbReference>
<dbReference type="Gene3D" id="3.40.50.720">
    <property type="entry name" value="NAD(P)-binding Rossmann-like Domain"/>
    <property type="match status" value="1"/>
</dbReference>
<dbReference type="SUPFAM" id="SSF51735">
    <property type="entry name" value="NAD(P)-binding Rossmann-fold domains"/>
    <property type="match status" value="1"/>
</dbReference>
<dbReference type="InterPro" id="IPR011032">
    <property type="entry name" value="GroES-like_sf"/>
</dbReference>
<dbReference type="Pfam" id="PF08240">
    <property type="entry name" value="ADH_N"/>
    <property type="match status" value="1"/>
</dbReference>
<dbReference type="OrthoDB" id="5295340at2"/>
<protein>
    <submittedName>
        <fullName evidence="3">NADPH:quinone reductase</fullName>
    </submittedName>
</protein>
<sequence length="320" mass="33067">MRALVHDKYSPPETLRLEQVPQPRPAPGEVLVRVHATALNSWDWDLMVGTAMGRITGPLRPPHKILGADIAGTVVAVGEGVTAFSPGDAVFGDLSEGKWGGLAEMVCAKASALAPIPAGLGWVEAAALPQAGCLALQALRKRPQLGPGDKVLINGAGGGVGTFAVQMVKALGAEVIAVDRAEKRDALLSLGADAFIDYRQTDFAAGSARYDLILDMVANHSAGAFARVLRDGGNLVVIGGRVASLLQVAVFGALVGRKGGKRLQLLVYRASAADSAELAARCLAGELRPIIDGVCPLEQGAVAMRRLGDGLVIGKVVVTP</sequence>
<dbReference type="Gene3D" id="3.90.180.10">
    <property type="entry name" value="Medium-chain alcohol dehydrogenases, catalytic domain"/>
    <property type="match status" value="1"/>
</dbReference>
<dbReference type="GO" id="GO:0016491">
    <property type="term" value="F:oxidoreductase activity"/>
    <property type="evidence" value="ECO:0007669"/>
    <property type="project" value="InterPro"/>
</dbReference>
<dbReference type="EMBL" id="LAJF01000089">
    <property type="protein sequence ID" value="KKB83670.1"/>
    <property type="molecule type" value="Genomic_DNA"/>
</dbReference>
<keyword evidence="4" id="KW-1185">Reference proteome</keyword>
<dbReference type="InterPro" id="IPR020843">
    <property type="entry name" value="ER"/>
</dbReference>
<feature type="domain" description="Enoyl reductase (ER)" evidence="1">
    <location>
        <begin position="10"/>
        <end position="318"/>
    </location>
</feature>
<dbReference type="PANTHER" id="PTHR44013:SF1">
    <property type="entry name" value="ZINC-TYPE ALCOHOL DEHYDROGENASE-LIKE PROTEIN C16A3.02C"/>
    <property type="match status" value="1"/>
</dbReference>
<gene>
    <name evidence="3" type="ORF">SAMN02745223_01092</name>
    <name evidence="2" type="ORF">VW29_13245</name>
</gene>
<dbReference type="CDD" id="cd08267">
    <property type="entry name" value="MDR1"/>
    <property type="match status" value="1"/>
</dbReference>
<dbReference type="PATRIC" id="fig|1121477.3.peg.3805"/>
<evidence type="ECO:0000259" key="1">
    <source>
        <dbReference type="SMART" id="SM00829"/>
    </source>
</evidence>
<dbReference type="InterPro" id="IPR036291">
    <property type="entry name" value="NAD(P)-bd_dom_sf"/>
</dbReference>
<reference evidence="3 5" key="2">
    <citation type="submission" date="2016-11" db="EMBL/GenBank/DDBJ databases">
        <authorList>
            <person name="Jaros S."/>
            <person name="Januszkiewicz K."/>
            <person name="Wedrychowicz H."/>
        </authorList>
    </citation>
    <scope>NUCLEOTIDE SEQUENCE [LARGE SCALE GENOMIC DNA]</scope>
    <source>
        <strain evidence="3 5">DSM 17137</strain>
    </source>
</reference>
<dbReference type="SUPFAM" id="SSF50129">
    <property type="entry name" value="GroES-like"/>
    <property type="match status" value="1"/>
</dbReference>